<evidence type="ECO:0000256" key="2">
    <source>
        <dbReference type="SAM" id="MobiDB-lite"/>
    </source>
</evidence>
<dbReference type="InterPro" id="IPR043537">
    <property type="entry name" value="Tiam1/Tiam2/Sif"/>
</dbReference>
<dbReference type="Pfam" id="PF23014">
    <property type="entry name" value="PH_Tiam1"/>
    <property type="match status" value="1"/>
</dbReference>
<dbReference type="Pfam" id="PF00169">
    <property type="entry name" value="PH"/>
    <property type="match status" value="1"/>
</dbReference>
<dbReference type="InterPro" id="IPR001849">
    <property type="entry name" value="PH_domain"/>
</dbReference>
<dbReference type="SMART" id="SM00228">
    <property type="entry name" value="PDZ"/>
    <property type="match status" value="1"/>
</dbReference>
<dbReference type="OrthoDB" id="6506568at2759"/>
<evidence type="ECO:0000259" key="4">
    <source>
        <dbReference type="PROSITE" id="PS50010"/>
    </source>
</evidence>
<evidence type="ECO:0000259" key="5">
    <source>
        <dbReference type="PROSITE" id="PS50106"/>
    </source>
</evidence>
<feature type="domain" description="PH" evidence="3">
    <location>
        <begin position="92"/>
        <end position="205"/>
    </location>
</feature>
<dbReference type="PANTHER" id="PTHR46001:SF3">
    <property type="entry name" value="PROTEIN STILL LIFE, ISOFORM SIF TYPE 1"/>
    <property type="match status" value="1"/>
</dbReference>
<dbReference type="PROSITE" id="PS50003">
    <property type="entry name" value="PH_DOMAIN"/>
    <property type="match status" value="1"/>
</dbReference>
<dbReference type="InterPro" id="IPR055230">
    <property type="entry name" value="PH_Tiam1/2"/>
</dbReference>
<dbReference type="InterPro" id="IPR011993">
    <property type="entry name" value="PH-like_dom_sf"/>
</dbReference>
<dbReference type="SUPFAM" id="SSF50729">
    <property type="entry name" value="PH domain-like"/>
    <property type="match status" value="2"/>
</dbReference>
<evidence type="ECO:0000259" key="3">
    <source>
        <dbReference type="PROSITE" id="PS50003"/>
    </source>
</evidence>
<evidence type="ECO:0000256" key="1">
    <source>
        <dbReference type="ARBA" id="ARBA00022737"/>
    </source>
</evidence>
<dbReference type="GO" id="GO:0007264">
    <property type="term" value="P:small GTPase-mediated signal transduction"/>
    <property type="evidence" value="ECO:0007669"/>
    <property type="project" value="InterPro"/>
</dbReference>
<feature type="compositionally biased region" description="Low complexity" evidence="2">
    <location>
        <begin position="1148"/>
        <end position="1175"/>
    </location>
</feature>
<dbReference type="Gene3D" id="6.10.140.680">
    <property type="match status" value="1"/>
</dbReference>
<feature type="region of interest" description="Disordered" evidence="2">
    <location>
        <begin position="611"/>
        <end position="639"/>
    </location>
</feature>
<evidence type="ECO:0000313" key="7">
    <source>
        <dbReference type="Proteomes" id="UP000285301"/>
    </source>
</evidence>
<feature type="compositionally biased region" description="Polar residues" evidence="2">
    <location>
        <begin position="1193"/>
        <end position="1208"/>
    </location>
</feature>
<keyword evidence="1" id="KW-0677">Repeat</keyword>
<gene>
    <name evidence="6" type="ORF">B4U79_00153</name>
</gene>
<feature type="domain" description="PDZ" evidence="5">
    <location>
        <begin position="466"/>
        <end position="545"/>
    </location>
</feature>
<feature type="domain" description="DH" evidence="4">
    <location>
        <begin position="708"/>
        <end position="905"/>
    </location>
</feature>
<keyword evidence="7" id="KW-1185">Reference proteome</keyword>
<dbReference type="Pfam" id="PF18385">
    <property type="entry name" value="Tiam_CC_Ex"/>
    <property type="match status" value="1"/>
</dbReference>
<feature type="region of interest" description="Disordered" evidence="2">
    <location>
        <begin position="341"/>
        <end position="379"/>
    </location>
</feature>
<dbReference type="InterPro" id="IPR000219">
    <property type="entry name" value="DH_dom"/>
</dbReference>
<dbReference type="Proteomes" id="UP000285301">
    <property type="component" value="Unassembled WGS sequence"/>
</dbReference>
<dbReference type="CDD" id="cd00160">
    <property type="entry name" value="RhoGEF"/>
    <property type="match status" value="1"/>
</dbReference>
<dbReference type="Pfam" id="PF00621">
    <property type="entry name" value="RhoGEF"/>
    <property type="match status" value="1"/>
</dbReference>
<accession>A0A443RBM0</accession>
<feature type="compositionally biased region" description="Low complexity" evidence="2">
    <location>
        <begin position="1236"/>
        <end position="1252"/>
    </location>
</feature>
<dbReference type="PROSITE" id="PS00741">
    <property type="entry name" value="DH_1"/>
    <property type="match status" value="1"/>
</dbReference>
<feature type="region of interest" description="Disordered" evidence="2">
    <location>
        <begin position="681"/>
        <end position="703"/>
    </location>
</feature>
<dbReference type="Gene3D" id="2.30.42.10">
    <property type="match status" value="1"/>
</dbReference>
<dbReference type="PROSITE" id="PS50010">
    <property type="entry name" value="DH_2"/>
    <property type="match status" value="1"/>
</dbReference>
<protein>
    <submittedName>
        <fullName evidence="6">Uncharacterized protein</fullName>
    </submittedName>
</protein>
<dbReference type="GO" id="GO:0005085">
    <property type="term" value="F:guanyl-nucleotide exchange factor activity"/>
    <property type="evidence" value="ECO:0007669"/>
    <property type="project" value="InterPro"/>
</dbReference>
<comment type="caution">
    <text evidence="6">The sequence shown here is derived from an EMBL/GenBank/DDBJ whole genome shotgun (WGS) entry which is preliminary data.</text>
</comment>
<feature type="compositionally biased region" description="Low complexity" evidence="2">
    <location>
        <begin position="1110"/>
        <end position="1136"/>
    </location>
</feature>
<dbReference type="STRING" id="1965070.A0A443RBM0"/>
<name>A0A443RBM0_9ACAR</name>
<dbReference type="InterPro" id="IPR040655">
    <property type="entry name" value="TIAM1_CC-Ex"/>
</dbReference>
<feature type="region of interest" description="Disordered" evidence="2">
    <location>
        <begin position="1148"/>
        <end position="1302"/>
    </location>
</feature>
<feature type="compositionally biased region" description="Low complexity" evidence="2">
    <location>
        <begin position="612"/>
        <end position="624"/>
    </location>
</feature>
<feature type="compositionally biased region" description="Low complexity" evidence="2">
    <location>
        <begin position="1260"/>
        <end position="1275"/>
    </location>
</feature>
<dbReference type="PANTHER" id="PTHR46001">
    <property type="entry name" value="TIAM (MAMMALIAN TUMOR INVASION AND METASTASIS FACTOR) HOMOLOG"/>
    <property type="match status" value="1"/>
</dbReference>
<feature type="region of interest" description="Disordered" evidence="2">
    <location>
        <begin position="1095"/>
        <end position="1136"/>
    </location>
</feature>
<dbReference type="SUPFAM" id="SSF50156">
    <property type="entry name" value="PDZ domain-like"/>
    <property type="match status" value="1"/>
</dbReference>
<dbReference type="InterPro" id="IPR035899">
    <property type="entry name" value="DBL_dom_sf"/>
</dbReference>
<dbReference type="PROSITE" id="PS50106">
    <property type="entry name" value="PDZ"/>
    <property type="match status" value="1"/>
</dbReference>
<dbReference type="EMBL" id="NCKU01001232">
    <property type="protein sequence ID" value="RWS12669.1"/>
    <property type="molecule type" value="Genomic_DNA"/>
</dbReference>
<organism evidence="6 7">
    <name type="scientific">Dinothrombium tinctorium</name>
    <dbReference type="NCBI Taxonomy" id="1965070"/>
    <lineage>
        <taxon>Eukaryota</taxon>
        <taxon>Metazoa</taxon>
        <taxon>Ecdysozoa</taxon>
        <taxon>Arthropoda</taxon>
        <taxon>Chelicerata</taxon>
        <taxon>Arachnida</taxon>
        <taxon>Acari</taxon>
        <taxon>Acariformes</taxon>
        <taxon>Trombidiformes</taxon>
        <taxon>Prostigmata</taxon>
        <taxon>Anystina</taxon>
        <taxon>Parasitengona</taxon>
        <taxon>Trombidioidea</taxon>
        <taxon>Trombidiidae</taxon>
        <taxon>Dinothrombium</taxon>
    </lineage>
</organism>
<dbReference type="CDD" id="cd00136">
    <property type="entry name" value="PDZ_canonical"/>
    <property type="match status" value="1"/>
</dbReference>
<dbReference type="SMART" id="SM00325">
    <property type="entry name" value="RhoGEF"/>
    <property type="match status" value="1"/>
</dbReference>
<dbReference type="InterPro" id="IPR036034">
    <property type="entry name" value="PDZ_sf"/>
</dbReference>
<dbReference type="InterPro" id="IPR001478">
    <property type="entry name" value="PDZ"/>
</dbReference>
<dbReference type="Gene3D" id="2.30.29.30">
    <property type="entry name" value="Pleckstrin-homology domain (PH domain)/Phosphotyrosine-binding domain (PTB)"/>
    <property type="match status" value="2"/>
</dbReference>
<dbReference type="SUPFAM" id="SSF48065">
    <property type="entry name" value="DBL homology domain (DH-domain)"/>
    <property type="match status" value="1"/>
</dbReference>
<dbReference type="SMART" id="SM00233">
    <property type="entry name" value="PH"/>
    <property type="match status" value="2"/>
</dbReference>
<dbReference type="Gene3D" id="1.20.900.10">
    <property type="entry name" value="Dbl homology (DH) domain"/>
    <property type="match status" value="1"/>
</dbReference>
<feature type="compositionally biased region" description="Low complexity" evidence="2">
    <location>
        <begin position="347"/>
        <end position="379"/>
    </location>
</feature>
<evidence type="ECO:0000313" key="6">
    <source>
        <dbReference type="EMBL" id="RWS12669.1"/>
    </source>
</evidence>
<proteinExistence type="predicted"/>
<reference evidence="6 7" key="1">
    <citation type="journal article" date="2018" name="Gigascience">
        <title>Genomes of trombidid mites reveal novel predicted allergens and laterally-transferred genes associated with secondary metabolism.</title>
        <authorList>
            <person name="Dong X."/>
            <person name="Chaisiri K."/>
            <person name="Xia D."/>
            <person name="Armstrong S.D."/>
            <person name="Fang Y."/>
            <person name="Donnelly M.J."/>
            <person name="Kadowaki T."/>
            <person name="McGarry J.W."/>
            <person name="Darby A.C."/>
            <person name="Makepeace B.L."/>
        </authorList>
    </citation>
    <scope>NUCLEOTIDE SEQUENCE [LARGE SCALE GENOMIC DNA]</scope>
    <source>
        <strain evidence="6">UoL-WK</strain>
    </source>
</reference>
<dbReference type="CDD" id="cd01230">
    <property type="entry name" value="PH1_Tiam1_2"/>
    <property type="match status" value="1"/>
</dbReference>
<dbReference type="InterPro" id="IPR001331">
    <property type="entry name" value="GDS_CDC24_CS"/>
</dbReference>
<sequence>MVMAIDTLTRLCPGILFDWRLYAERGSPRYFHHHTDGRRIDDCEIMFIRKMSDDERLSLTTAISDDDDGESRDSPYRAKSGAAAAAFQCTGAVRKAGFLSVKKWLLRKRHQVELARKRGWKGYWVCLKGTTLLFYPCDSRDGRAIESKPRHLIIIDGAIMQPIPEHPKRDFIFCLSTAFGDAYLFQAPCQVELENWIAAIHNACGAAFARHRGKTGTLHLLQEEIHRIDQQVESDAKLKHMAELQLTVVADYESRKQLQEQIKNYEESLEQFHCEQFRLRCYMASIQGTELPNPKTLLAHVSKPTKAVLNRLGVFTVSSFHAYICARSPSMLTNIISARGGTRRRGPSLVAGTSSSSTRSLSRHSSLSSRQGSSGLSRSAELPGDKYLQVMLPPDDQIHVMHVRGTETVEDLLWMSLNDKQILPSDYFIRVKRVNSSEFYVPSRHEIIDHLPVHDYVQICAKILYQVELSRHSVDQLFGFSVEAELVENATDRHNQDELCVYVSRVEEKSLASAQGLAKGDEIMVINGAIVSDLDMMYIESVLQEELSLCMMLRSCRTEPPELCSTVRSTDEYIESLVCPPPPSDGHITDEMIGKLIVPSPLWVQERNRVNAAGTGSSSTAASTVKPAQGSMGSSGTVSLPLPVSGEQIAETLLKTAEQVTSEYSKPQAKAISDLKFNHPTSISQQSSEEIGDTQYVPRRPPLSDADKLRKVIRELVDTERTYVEHLNNLLETYLEPMKQQSLASNQDINTLFGNIQEIVHFQRTFLESLEEGVRNEGDAFDRYSDPSDFKNVLFSLGNSFLLYADKFKLYSSFCASHSKAAKILHPSNESAQNPALIEFLNSRSRGQHAYSLESYLIKPIQRILKYPLLLQQLKHLTDSNSDEHKHLSQALKGMERVAEHINEMQRIHEEYGAIFDHLQRQHLKSSKQMIELSPVELLYYGGVDWMNITEFLGKIKKGIDLHTMCFVFKQAVVFLCKERIRQKKKLVVKKQTGVSNKVSEVEIIRYQVLIPVTEVQVRATSVRSDINTSNEPGTATTHFLWELIHLRCTQMSGGTQRRTEKVYQLSNSTNEFRNCFLRTIRQIIRESVRNMAVPTTKSSTVTKPIVHQSSSGSTSSANQAMTTNATTTTTSNQSQVHVTTTVAAATTGSTSQASSSLKETPQSQSSSSSTQATKSAEKPAVKQKPLPPPRAPTTTKSSLGPTLTPQSSKEREHTHSHGKQTVSCGLCGADVGLGPSEAPAARSSLRSSPAPDTDKSDHSSSSGKAKLLASGKQSVSEREESQESMDENNASPIWEPRESSR</sequence>